<dbReference type="GO" id="GO:0000724">
    <property type="term" value="P:double-strand break repair via homologous recombination"/>
    <property type="evidence" value="ECO:0007669"/>
    <property type="project" value="InterPro"/>
</dbReference>
<evidence type="ECO:0000313" key="14">
    <source>
        <dbReference type="Proteomes" id="UP001152799"/>
    </source>
</evidence>
<feature type="domain" description="MMS22-like C-terminal" evidence="12">
    <location>
        <begin position="625"/>
        <end position="953"/>
    </location>
</feature>
<dbReference type="Pfam" id="PF14910">
    <property type="entry name" value="MMS22L_N"/>
    <property type="match status" value="1"/>
</dbReference>
<dbReference type="PANTHER" id="PTHR28547:SF1">
    <property type="entry name" value="PROTEIN MMS22-LIKE"/>
    <property type="match status" value="1"/>
</dbReference>
<evidence type="ECO:0000256" key="9">
    <source>
        <dbReference type="ARBA" id="ARBA00023242"/>
    </source>
</evidence>
<evidence type="ECO:0000256" key="8">
    <source>
        <dbReference type="ARBA" id="ARBA00023204"/>
    </source>
</evidence>
<reference evidence="13" key="1">
    <citation type="submission" date="2022-01" db="EMBL/GenBank/DDBJ databases">
        <authorList>
            <person name="King R."/>
        </authorList>
    </citation>
    <scope>NUCLEOTIDE SEQUENCE</scope>
</reference>
<organism evidence="13 14">
    <name type="scientific">Ceutorhynchus assimilis</name>
    <name type="common">cabbage seed weevil</name>
    <dbReference type="NCBI Taxonomy" id="467358"/>
    <lineage>
        <taxon>Eukaryota</taxon>
        <taxon>Metazoa</taxon>
        <taxon>Ecdysozoa</taxon>
        <taxon>Arthropoda</taxon>
        <taxon>Hexapoda</taxon>
        <taxon>Insecta</taxon>
        <taxon>Pterygota</taxon>
        <taxon>Neoptera</taxon>
        <taxon>Endopterygota</taxon>
        <taxon>Coleoptera</taxon>
        <taxon>Polyphaga</taxon>
        <taxon>Cucujiformia</taxon>
        <taxon>Curculionidae</taxon>
        <taxon>Ceutorhynchinae</taxon>
        <taxon>Ceutorhynchus</taxon>
    </lineage>
</organism>
<comment type="subcellular location">
    <subcellularLocation>
        <location evidence="2">Chromosome</location>
    </subcellularLocation>
    <subcellularLocation>
        <location evidence="1">Nucleus</location>
    </subcellularLocation>
</comment>
<dbReference type="GO" id="GO:0031297">
    <property type="term" value="P:replication fork processing"/>
    <property type="evidence" value="ECO:0007669"/>
    <property type="project" value="InterPro"/>
</dbReference>
<dbReference type="PANTHER" id="PTHR28547">
    <property type="entry name" value="PROTEIN MMS22-LIKE"/>
    <property type="match status" value="1"/>
</dbReference>
<evidence type="ECO:0000256" key="1">
    <source>
        <dbReference type="ARBA" id="ARBA00004123"/>
    </source>
</evidence>
<sequence length="954" mass="109850">MSKNVLFQCNKRTPINLLSTQNPSPLNSHKIGEHFYNNIEITEDNKVIVRLMRSRWFCIQDAVLNNLNIPLEDLQSSREFINEAFAAIVYNKLSLQTLKTFTSTIVPIEQLSDIILRKLIFSTQELSPYYIYLHTLLEINYYITLLSPDEKQLEYLFKNILPLYKATCNCMQHFWLSIQLLIEKSDTEKFWKIFNQTLANEDPFIALSHLKELATIQKFQDVGPKSNRIQPNYDFLELKFKQLLNGATSDQLTTSFKLIEPLVCELWLKEGKLDLYQTVWDFYSKRLNVSNKNCQNLTALGFIETLDTITYNPKDCLEDFEIFVGLLVFHLKEFPIHWGKMKGRIYSQLGPNKVKDLTEIGIRHVMVLFLALSSIQFEDVEKKMLGFLDGLPKEKKMSGLIWNMYAAVILKYVREDHSVEKPARAMLPLLHEASTNQKQFHLIKDFVVNLESIITNSSNMRLHQWQLFGVWLGKYQSTCYHPDLIHSLKVIQLLLDKCSDPDSWPCWEWFFKDIVFGNLKQLALKPNAPAIIGKLAAQLTLSYSNSANKAFEFFNDEAISPSLSSMFLKVILDSYPDKLILTSQQERIIMQSWIRLCFLNVDAQIELTLSVIRLDIFPRGLKSCLESTNKEPIEAFIEYLNESFCQAISMQGKNDAIDLCNLAFGNLSTLGKFLLVAPNEQIVLKIYKYCSLLFINCGKLIYNPHKADNLLTKLIDVLFLPMDFSLGKRALHSYVLNAIKFYFTTFFQALINLSKPNKDPYLERILKALIINYLPQFPILNSPIVQALDDSYMAPIVLEKICLGFFKPPMKESDTPNLLKALKIVSDVANSTTSLELFKNLINTTLFGLFEVVIFHSQRSSAIGVIKQITNSPLFRQVGPEFRQLVSEVTAKHIGFNTINYFQLMMCLGRFVPSEIRAVLGDVKSQMVKVERLRGVGYDQTLRVQLDKLEKSLQ</sequence>
<dbReference type="InterPro" id="IPR042320">
    <property type="entry name" value="MMS22-like"/>
</dbReference>
<evidence type="ECO:0000256" key="2">
    <source>
        <dbReference type="ARBA" id="ARBA00004286"/>
    </source>
</evidence>
<dbReference type="InterPro" id="IPR029425">
    <property type="entry name" value="MMS22L_N"/>
</dbReference>
<keyword evidence="5" id="KW-0158">Chromosome</keyword>
<evidence type="ECO:0000256" key="4">
    <source>
        <dbReference type="ARBA" id="ARBA00021061"/>
    </source>
</evidence>
<keyword evidence="14" id="KW-1185">Reference proteome</keyword>
<evidence type="ECO:0000256" key="7">
    <source>
        <dbReference type="ARBA" id="ARBA00022853"/>
    </source>
</evidence>
<evidence type="ECO:0000256" key="5">
    <source>
        <dbReference type="ARBA" id="ARBA00022454"/>
    </source>
</evidence>
<evidence type="ECO:0000259" key="12">
    <source>
        <dbReference type="Pfam" id="PF14911"/>
    </source>
</evidence>
<proteinExistence type="inferred from homology"/>
<evidence type="ECO:0000256" key="3">
    <source>
        <dbReference type="ARBA" id="ARBA00006585"/>
    </source>
</evidence>
<dbReference type="Proteomes" id="UP001152799">
    <property type="component" value="Chromosome 10"/>
</dbReference>
<dbReference type="GO" id="GO:0006325">
    <property type="term" value="P:chromatin organization"/>
    <property type="evidence" value="ECO:0007669"/>
    <property type="project" value="UniProtKB-KW"/>
</dbReference>
<dbReference type="AlphaFoldDB" id="A0A9N9MC14"/>
<dbReference type="EMBL" id="OU892286">
    <property type="protein sequence ID" value="CAG9761772.1"/>
    <property type="molecule type" value="Genomic_DNA"/>
</dbReference>
<dbReference type="Pfam" id="PF14911">
    <property type="entry name" value="MMS22L_C"/>
    <property type="match status" value="1"/>
</dbReference>
<dbReference type="InterPro" id="IPR029424">
    <property type="entry name" value="MMS22L_C"/>
</dbReference>
<evidence type="ECO:0000256" key="6">
    <source>
        <dbReference type="ARBA" id="ARBA00022763"/>
    </source>
</evidence>
<name>A0A9N9MC14_9CUCU</name>
<dbReference type="GO" id="GO:0043596">
    <property type="term" value="C:nuclear replication fork"/>
    <property type="evidence" value="ECO:0007669"/>
    <property type="project" value="TreeGrafter"/>
</dbReference>
<keyword evidence="7" id="KW-0156">Chromatin regulator</keyword>
<keyword evidence="9" id="KW-0539">Nucleus</keyword>
<feature type="domain" description="Protein MMS22-like N-terminal" evidence="11">
    <location>
        <begin position="207"/>
        <end position="426"/>
    </location>
</feature>
<gene>
    <name evidence="13" type="ORF">CEUTPL_LOCUS2465</name>
</gene>
<dbReference type="OrthoDB" id="8193282at2759"/>
<accession>A0A9N9MC14</accession>
<evidence type="ECO:0000256" key="10">
    <source>
        <dbReference type="ARBA" id="ARBA00033326"/>
    </source>
</evidence>
<evidence type="ECO:0000259" key="11">
    <source>
        <dbReference type="Pfam" id="PF14910"/>
    </source>
</evidence>
<comment type="similarity">
    <text evidence="3">Belongs to the MMS22 family. MMS22L subfamily.</text>
</comment>
<protein>
    <recommendedName>
        <fullName evidence="4">Protein MMS22-like</fullName>
    </recommendedName>
    <alternativeName>
        <fullName evidence="10">Methyl methanesulfonate-sensitivity protein 22-like</fullName>
    </alternativeName>
</protein>
<evidence type="ECO:0000313" key="13">
    <source>
        <dbReference type="EMBL" id="CAG9761772.1"/>
    </source>
</evidence>
<keyword evidence="8" id="KW-0234">DNA repair</keyword>
<keyword evidence="6" id="KW-0227">DNA damage</keyword>